<dbReference type="Gene3D" id="1.20.120.550">
    <property type="entry name" value="Membrane associated eicosanoid/glutathione metabolism-like domain"/>
    <property type="match status" value="1"/>
</dbReference>
<protein>
    <recommendedName>
        <fullName evidence="8">MAPEG family protein</fullName>
    </recommendedName>
</protein>
<accession>A0A2A5CGD0</accession>
<organism evidence="6 7">
    <name type="scientific">SAR86 cluster bacterium</name>
    <dbReference type="NCBI Taxonomy" id="2030880"/>
    <lineage>
        <taxon>Bacteria</taxon>
        <taxon>Pseudomonadati</taxon>
        <taxon>Pseudomonadota</taxon>
        <taxon>Gammaproteobacteria</taxon>
        <taxon>SAR86 cluster</taxon>
    </lineage>
</organism>
<dbReference type="GO" id="GO:0016020">
    <property type="term" value="C:membrane"/>
    <property type="evidence" value="ECO:0007669"/>
    <property type="project" value="UniProtKB-SubCell"/>
</dbReference>
<keyword evidence="2 5" id="KW-0812">Transmembrane</keyword>
<dbReference type="AlphaFoldDB" id="A0A2A5CGD0"/>
<dbReference type="Pfam" id="PF01124">
    <property type="entry name" value="MAPEG"/>
    <property type="match status" value="1"/>
</dbReference>
<evidence type="ECO:0000313" key="6">
    <source>
        <dbReference type="EMBL" id="PCJ42561.1"/>
    </source>
</evidence>
<dbReference type="Proteomes" id="UP000228987">
    <property type="component" value="Unassembled WGS sequence"/>
</dbReference>
<evidence type="ECO:0008006" key="8">
    <source>
        <dbReference type="Google" id="ProtNLM"/>
    </source>
</evidence>
<dbReference type="InterPro" id="IPR001129">
    <property type="entry name" value="Membr-assoc_MAPEG"/>
</dbReference>
<comment type="subcellular location">
    <subcellularLocation>
        <location evidence="1">Membrane</location>
    </subcellularLocation>
</comment>
<evidence type="ECO:0000256" key="3">
    <source>
        <dbReference type="ARBA" id="ARBA00022989"/>
    </source>
</evidence>
<proteinExistence type="predicted"/>
<reference evidence="7" key="1">
    <citation type="submission" date="2017-08" db="EMBL/GenBank/DDBJ databases">
        <title>A dynamic microbial community with high functional redundancy inhabits the cold, oxic subseafloor aquifer.</title>
        <authorList>
            <person name="Tully B.J."/>
            <person name="Wheat C.G."/>
            <person name="Glazer B.T."/>
            <person name="Huber J.A."/>
        </authorList>
    </citation>
    <scope>NUCLEOTIDE SEQUENCE [LARGE SCALE GENOMIC DNA]</scope>
</reference>
<evidence type="ECO:0000256" key="2">
    <source>
        <dbReference type="ARBA" id="ARBA00022692"/>
    </source>
</evidence>
<feature type="transmembrane region" description="Helical" evidence="5">
    <location>
        <begin position="64"/>
        <end position="91"/>
    </location>
</feature>
<evidence type="ECO:0000256" key="1">
    <source>
        <dbReference type="ARBA" id="ARBA00004370"/>
    </source>
</evidence>
<evidence type="ECO:0000256" key="4">
    <source>
        <dbReference type="ARBA" id="ARBA00023136"/>
    </source>
</evidence>
<evidence type="ECO:0000256" key="5">
    <source>
        <dbReference type="SAM" id="Phobius"/>
    </source>
</evidence>
<sequence>MIIAMSAMVFLTAVIGLMTLMTRINAIRSGKLNPDYFKFMKGDEVPEDIVVTSRAFSNQFEVPLLFYVVTVLYLFLMPYDTFGFVLAWLFVFSRYVHAYIHLTYNHIIHRLIAFLFGFICVITMWINMLINNFF</sequence>
<comment type="caution">
    <text evidence="6">The sequence shown here is derived from an EMBL/GenBank/DDBJ whole genome shotgun (WGS) entry which is preliminary data.</text>
</comment>
<evidence type="ECO:0000313" key="7">
    <source>
        <dbReference type="Proteomes" id="UP000228987"/>
    </source>
</evidence>
<dbReference type="SUPFAM" id="SSF161084">
    <property type="entry name" value="MAPEG domain-like"/>
    <property type="match status" value="1"/>
</dbReference>
<keyword evidence="3 5" id="KW-1133">Transmembrane helix</keyword>
<dbReference type="EMBL" id="NVWI01000002">
    <property type="protein sequence ID" value="PCJ42561.1"/>
    <property type="molecule type" value="Genomic_DNA"/>
</dbReference>
<feature type="transmembrane region" description="Helical" evidence="5">
    <location>
        <begin position="111"/>
        <end position="130"/>
    </location>
</feature>
<gene>
    <name evidence="6" type="ORF">COA71_03350</name>
</gene>
<dbReference type="InterPro" id="IPR023352">
    <property type="entry name" value="MAPEG-like_dom_sf"/>
</dbReference>
<name>A0A2A5CGD0_9GAMM</name>
<keyword evidence="4 5" id="KW-0472">Membrane</keyword>